<protein>
    <recommendedName>
        <fullName evidence="6">Rieske domain-containing protein</fullName>
    </recommendedName>
</protein>
<dbReference type="InterPro" id="IPR036922">
    <property type="entry name" value="Rieske_2Fe-2S_sf"/>
</dbReference>
<dbReference type="SUPFAM" id="SSF50022">
    <property type="entry name" value="ISP domain"/>
    <property type="match status" value="1"/>
</dbReference>
<gene>
    <name evidence="7" type="ORF">DPMN_012114</name>
</gene>
<comment type="caution">
    <text evidence="7">The sequence shown here is derived from an EMBL/GenBank/DDBJ whole genome shotgun (WGS) entry which is preliminary data.</text>
</comment>
<dbReference type="PANTHER" id="PTHR21496:SF25">
    <property type="entry name" value="RIESKE DOMAIN-CONTAINING PROTEIN"/>
    <property type="match status" value="1"/>
</dbReference>
<dbReference type="PROSITE" id="PS51296">
    <property type="entry name" value="RIESKE"/>
    <property type="match status" value="1"/>
</dbReference>
<dbReference type="Proteomes" id="UP000828390">
    <property type="component" value="Unassembled WGS sequence"/>
</dbReference>
<dbReference type="Pfam" id="PF22543">
    <property type="entry name" value="Rieske_4"/>
    <property type="match status" value="1"/>
</dbReference>
<evidence type="ECO:0000259" key="6">
    <source>
        <dbReference type="PROSITE" id="PS51296"/>
    </source>
</evidence>
<feature type="domain" description="Rieske" evidence="6">
    <location>
        <begin position="34"/>
        <end position="114"/>
    </location>
</feature>
<evidence type="ECO:0000256" key="2">
    <source>
        <dbReference type="ARBA" id="ARBA00022723"/>
    </source>
</evidence>
<dbReference type="GO" id="GO:0046872">
    <property type="term" value="F:metal ion binding"/>
    <property type="evidence" value="ECO:0007669"/>
    <property type="project" value="UniProtKB-KW"/>
</dbReference>
<evidence type="ECO:0000256" key="1">
    <source>
        <dbReference type="ARBA" id="ARBA00022714"/>
    </source>
</evidence>
<keyword evidence="3" id="KW-0408">Iron</keyword>
<reference evidence="7" key="1">
    <citation type="journal article" date="2019" name="bioRxiv">
        <title>The Genome of the Zebra Mussel, Dreissena polymorpha: A Resource for Invasive Species Research.</title>
        <authorList>
            <person name="McCartney M.A."/>
            <person name="Auch B."/>
            <person name="Kono T."/>
            <person name="Mallez S."/>
            <person name="Zhang Y."/>
            <person name="Obille A."/>
            <person name="Becker A."/>
            <person name="Abrahante J.E."/>
            <person name="Garbe J."/>
            <person name="Badalamenti J.P."/>
            <person name="Herman A."/>
            <person name="Mangelson H."/>
            <person name="Liachko I."/>
            <person name="Sullivan S."/>
            <person name="Sone E.D."/>
            <person name="Koren S."/>
            <person name="Silverstein K.A.T."/>
            <person name="Beckman K.B."/>
            <person name="Gohl D.M."/>
        </authorList>
    </citation>
    <scope>NUCLEOTIDE SEQUENCE</scope>
    <source>
        <strain evidence="7">Duluth1</strain>
        <tissue evidence="7">Whole animal</tissue>
    </source>
</reference>
<evidence type="ECO:0000256" key="5">
    <source>
        <dbReference type="SAM" id="MobiDB-lite"/>
    </source>
</evidence>
<organism evidence="7 8">
    <name type="scientific">Dreissena polymorpha</name>
    <name type="common">Zebra mussel</name>
    <name type="synonym">Mytilus polymorpha</name>
    <dbReference type="NCBI Taxonomy" id="45954"/>
    <lineage>
        <taxon>Eukaryota</taxon>
        <taxon>Metazoa</taxon>
        <taxon>Spiralia</taxon>
        <taxon>Lophotrochozoa</taxon>
        <taxon>Mollusca</taxon>
        <taxon>Bivalvia</taxon>
        <taxon>Autobranchia</taxon>
        <taxon>Heteroconchia</taxon>
        <taxon>Euheterodonta</taxon>
        <taxon>Imparidentia</taxon>
        <taxon>Neoheterodontei</taxon>
        <taxon>Myida</taxon>
        <taxon>Dreissenoidea</taxon>
        <taxon>Dreissenidae</taxon>
        <taxon>Dreissena</taxon>
    </lineage>
</organism>
<sequence>MLSPTKSSPRKNGVSVPLNGNQSTGTMVTSNSVDIALFRYKSSVFAIKEECPHAGGPLHLGEIEDLGEGLLCVRCPWHGWKVDLLSGKVLEPTTHQTESTVTYPVKVDSDGKLFIGFEGLNPKYFRVEESEF</sequence>
<dbReference type="InterPro" id="IPR017941">
    <property type="entry name" value="Rieske_2Fe-2S"/>
</dbReference>
<dbReference type="Gene3D" id="2.102.10.10">
    <property type="entry name" value="Rieske [2Fe-2S] iron-sulphur domain"/>
    <property type="match status" value="1"/>
</dbReference>
<evidence type="ECO:0000313" key="7">
    <source>
        <dbReference type="EMBL" id="KAH3888089.1"/>
    </source>
</evidence>
<accession>A0A9D4S0M7</accession>
<keyword evidence="1" id="KW-0001">2Fe-2S</keyword>
<dbReference type="GO" id="GO:0051537">
    <property type="term" value="F:2 iron, 2 sulfur cluster binding"/>
    <property type="evidence" value="ECO:0007669"/>
    <property type="project" value="UniProtKB-KW"/>
</dbReference>
<proteinExistence type="predicted"/>
<name>A0A9D4S0M7_DREPO</name>
<dbReference type="AlphaFoldDB" id="A0A9D4S0M7"/>
<evidence type="ECO:0000256" key="3">
    <source>
        <dbReference type="ARBA" id="ARBA00023004"/>
    </source>
</evidence>
<reference evidence="7" key="2">
    <citation type="submission" date="2020-11" db="EMBL/GenBank/DDBJ databases">
        <authorList>
            <person name="McCartney M.A."/>
            <person name="Auch B."/>
            <person name="Kono T."/>
            <person name="Mallez S."/>
            <person name="Becker A."/>
            <person name="Gohl D.M."/>
            <person name="Silverstein K.A.T."/>
            <person name="Koren S."/>
            <person name="Bechman K.B."/>
            <person name="Herman A."/>
            <person name="Abrahante J.E."/>
            <person name="Garbe J."/>
        </authorList>
    </citation>
    <scope>NUCLEOTIDE SEQUENCE</scope>
    <source>
        <strain evidence="7">Duluth1</strain>
        <tissue evidence="7">Whole animal</tissue>
    </source>
</reference>
<keyword evidence="2" id="KW-0479">Metal-binding</keyword>
<evidence type="ECO:0000256" key="4">
    <source>
        <dbReference type="ARBA" id="ARBA00023014"/>
    </source>
</evidence>
<dbReference type="PANTHER" id="PTHR21496">
    <property type="entry name" value="FERREDOXIN-RELATED"/>
    <property type="match status" value="1"/>
</dbReference>
<keyword evidence="8" id="KW-1185">Reference proteome</keyword>
<dbReference type="EMBL" id="JAIWYP010000001">
    <property type="protein sequence ID" value="KAH3888089.1"/>
    <property type="molecule type" value="Genomic_DNA"/>
</dbReference>
<evidence type="ECO:0000313" key="8">
    <source>
        <dbReference type="Proteomes" id="UP000828390"/>
    </source>
</evidence>
<keyword evidence="4" id="KW-0411">Iron-sulfur</keyword>
<dbReference type="InterPro" id="IPR054716">
    <property type="entry name" value="Sol_Rieske_ferrdox_dom"/>
</dbReference>
<feature type="region of interest" description="Disordered" evidence="5">
    <location>
        <begin position="1"/>
        <end position="23"/>
    </location>
</feature>